<name>A0A3P3ZLW3_9ZZZZ</name>
<accession>A0A3P3ZLW3</accession>
<organism evidence="2">
    <name type="scientific">mine drainage metagenome</name>
    <dbReference type="NCBI Taxonomy" id="410659"/>
    <lineage>
        <taxon>unclassified sequences</taxon>
        <taxon>metagenomes</taxon>
        <taxon>ecological metagenomes</taxon>
    </lineage>
</organism>
<evidence type="ECO:0000313" key="2">
    <source>
        <dbReference type="EMBL" id="VAY86965.1"/>
    </source>
</evidence>
<protein>
    <submittedName>
        <fullName evidence="2">Helix-turn-helix protein</fullName>
    </submittedName>
</protein>
<reference evidence="2" key="1">
    <citation type="submission" date="2018-10" db="EMBL/GenBank/DDBJ databases">
        <authorList>
            <person name="Plewniak F."/>
        </authorList>
    </citation>
    <scope>NUCLEOTIDE SEQUENCE</scope>
</reference>
<dbReference type="EMBL" id="UOYP01000066">
    <property type="protein sequence ID" value="VAY86965.1"/>
    <property type="molecule type" value="Genomic_DNA"/>
</dbReference>
<dbReference type="Gene3D" id="1.10.260.40">
    <property type="entry name" value="lambda repressor-like DNA-binding domains"/>
    <property type="match status" value="1"/>
</dbReference>
<dbReference type="SUPFAM" id="SSF47413">
    <property type="entry name" value="lambda repressor-like DNA-binding domains"/>
    <property type="match status" value="1"/>
</dbReference>
<dbReference type="CDD" id="cd00093">
    <property type="entry name" value="HTH_XRE"/>
    <property type="match status" value="1"/>
</dbReference>
<evidence type="ECO:0000259" key="1">
    <source>
        <dbReference type="PROSITE" id="PS50943"/>
    </source>
</evidence>
<dbReference type="SMART" id="SM00530">
    <property type="entry name" value="HTH_XRE"/>
    <property type="match status" value="1"/>
</dbReference>
<dbReference type="Pfam" id="PF01381">
    <property type="entry name" value="HTH_3"/>
    <property type="match status" value="1"/>
</dbReference>
<dbReference type="InterPro" id="IPR001387">
    <property type="entry name" value="Cro/C1-type_HTH"/>
</dbReference>
<dbReference type="AlphaFoldDB" id="A0A3P3ZLW3"/>
<sequence length="99" mass="10806">MDILHPRFLRQVRAARSLLGWSQKQLAEQSGASLSTLNRFERGDGSPNVNSLRLIYKAFERAGIQFVNSSDGSMGVLLSAEGLNCAEKMSSFTPSETNG</sequence>
<dbReference type="InterPro" id="IPR010982">
    <property type="entry name" value="Lambda_DNA-bd_dom_sf"/>
</dbReference>
<feature type="domain" description="HTH cro/C1-type" evidence="1">
    <location>
        <begin position="12"/>
        <end position="66"/>
    </location>
</feature>
<dbReference type="GO" id="GO:0003677">
    <property type="term" value="F:DNA binding"/>
    <property type="evidence" value="ECO:0007669"/>
    <property type="project" value="InterPro"/>
</dbReference>
<gene>
    <name evidence="2" type="ORF">CARN8_1580005</name>
</gene>
<proteinExistence type="predicted"/>
<dbReference type="PROSITE" id="PS50943">
    <property type="entry name" value="HTH_CROC1"/>
    <property type="match status" value="1"/>
</dbReference>